<organism evidence="1 2">
    <name type="scientific">Caerostris darwini</name>
    <dbReference type="NCBI Taxonomy" id="1538125"/>
    <lineage>
        <taxon>Eukaryota</taxon>
        <taxon>Metazoa</taxon>
        <taxon>Ecdysozoa</taxon>
        <taxon>Arthropoda</taxon>
        <taxon>Chelicerata</taxon>
        <taxon>Arachnida</taxon>
        <taxon>Araneae</taxon>
        <taxon>Araneomorphae</taxon>
        <taxon>Entelegynae</taxon>
        <taxon>Araneoidea</taxon>
        <taxon>Araneidae</taxon>
        <taxon>Caerostris</taxon>
    </lineage>
</organism>
<dbReference type="EMBL" id="BPLQ01015319">
    <property type="protein sequence ID" value="GIY87241.1"/>
    <property type="molecule type" value="Genomic_DNA"/>
</dbReference>
<accession>A0AAV4WZH4</accession>
<dbReference type="Proteomes" id="UP001054837">
    <property type="component" value="Unassembled WGS sequence"/>
</dbReference>
<evidence type="ECO:0000313" key="1">
    <source>
        <dbReference type="EMBL" id="GIY87241.1"/>
    </source>
</evidence>
<name>A0AAV4WZH4_9ARAC</name>
<sequence>MCPNNRGFLMIEVVKEGYPLGPIKRFKHVVYGILIIGGKMSWCPIILDPCSTGNRFRNVSQLESVESSLAGRCSNQSDNEILLIYNGIIIKVFFMCPNNRGITS</sequence>
<comment type="caution">
    <text evidence="1">The sequence shown here is derived from an EMBL/GenBank/DDBJ whole genome shotgun (WGS) entry which is preliminary data.</text>
</comment>
<protein>
    <submittedName>
        <fullName evidence="1">Uncharacterized protein</fullName>
    </submittedName>
</protein>
<dbReference type="AlphaFoldDB" id="A0AAV4WZH4"/>
<keyword evidence="2" id="KW-1185">Reference proteome</keyword>
<proteinExistence type="predicted"/>
<gene>
    <name evidence="1" type="ORF">CDAR_516501</name>
</gene>
<evidence type="ECO:0000313" key="2">
    <source>
        <dbReference type="Proteomes" id="UP001054837"/>
    </source>
</evidence>
<reference evidence="1 2" key="1">
    <citation type="submission" date="2021-06" db="EMBL/GenBank/DDBJ databases">
        <title>Caerostris darwini draft genome.</title>
        <authorList>
            <person name="Kono N."/>
            <person name="Arakawa K."/>
        </authorList>
    </citation>
    <scope>NUCLEOTIDE SEQUENCE [LARGE SCALE GENOMIC DNA]</scope>
</reference>